<evidence type="ECO:0000313" key="7">
    <source>
        <dbReference type="Proteomes" id="UP000288943"/>
    </source>
</evidence>
<keyword evidence="2 6" id="KW-0378">Hydrolase</keyword>
<evidence type="ECO:0000313" key="6">
    <source>
        <dbReference type="EMBL" id="QAV17384.1"/>
    </source>
</evidence>
<reference evidence="5 8" key="2">
    <citation type="submission" date="2022-05" db="EMBL/GenBank/DDBJ databases">
        <title>Genome Sequencing of Bee-Associated Microbes.</title>
        <authorList>
            <person name="Dunlap C."/>
        </authorList>
    </citation>
    <scope>NUCLEOTIDE SEQUENCE [LARGE SCALE GENOMIC DNA]</scope>
    <source>
        <strain evidence="5 8">NRRL B-23120</strain>
    </source>
</reference>
<keyword evidence="8" id="KW-1185">Reference proteome</keyword>
<organism evidence="6 7">
    <name type="scientific">Paenibacillus chitinolyticus</name>
    <dbReference type="NCBI Taxonomy" id="79263"/>
    <lineage>
        <taxon>Bacteria</taxon>
        <taxon>Bacillati</taxon>
        <taxon>Bacillota</taxon>
        <taxon>Bacilli</taxon>
        <taxon>Bacillales</taxon>
        <taxon>Paenibacillaceae</taxon>
        <taxon>Paenibacillus</taxon>
    </lineage>
</organism>
<dbReference type="EMBL" id="CP026520">
    <property type="protein sequence ID" value="QAV17384.1"/>
    <property type="molecule type" value="Genomic_DNA"/>
</dbReference>
<evidence type="ECO:0000313" key="5">
    <source>
        <dbReference type="EMBL" id="MCY9595624.1"/>
    </source>
</evidence>
<evidence type="ECO:0000313" key="8">
    <source>
        <dbReference type="Proteomes" id="UP001527202"/>
    </source>
</evidence>
<dbReference type="KEGG" id="pchi:PC41400_06790"/>
<accession>A0A410WSR4</accession>
<dbReference type="GO" id="GO:0005524">
    <property type="term" value="F:ATP binding"/>
    <property type="evidence" value="ECO:0007669"/>
    <property type="project" value="UniProtKB-KW"/>
</dbReference>
<dbReference type="SMART" id="SM00796">
    <property type="entry name" value="AHS1"/>
    <property type="match status" value="1"/>
</dbReference>
<dbReference type="NCBIfam" id="TIGR00370">
    <property type="entry name" value="5-oxoprolinase subunit PxpB"/>
    <property type="match status" value="1"/>
</dbReference>
<dbReference type="SUPFAM" id="SSF50891">
    <property type="entry name" value="Cyclophilin-like"/>
    <property type="match status" value="1"/>
</dbReference>
<evidence type="ECO:0000256" key="2">
    <source>
        <dbReference type="ARBA" id="ARBA00022801"/>
    </source>
</evidence>
<dbReference type="Gene3D" id="2.40.100.10">
    <property type="entry name" value="Cyclophilin-like"/>
    <property type="match status" value="1"/>
</dbReference>
<gene>
    <name evidence="5" type="primary">pxpB</name>
    <name evidence="5" type="ORF">M5X16_07560</name>
    <name evidence="6" type="ORF">PC41400_06790</name>
</gene>
<dbReference type="InterPro" id="IPR010016">
    <property type="entry name" value="PxpB"/>
</dbReference>
<name>A0A410WSR4_9BACL</name>
<proteinExistence type="predicted"/>
<dbReference type="EMBL" id="JAMDMJ010000008">
    <property type="protein sequence ID" value="MCY9595624.1"/>
    <property type="molecule type" value="Genomic_DNA"/>
</dbReference>
<dbReference type="InterPro" id="IPR029000">
    <property type="entry name" value="Cyclophilin-like_dom_sf"/>
</dbReference>
<evidence type="ECO:0000259" key="4">
    <source>
        <dbReference type="SMART" id="SM00796"/>
    </source>
</evidence>
<dbReference type="InterPro" id="IPR003833">
    <property type="entry name" value="CT_C_D"/>
</dbReference>
<dbReference type="PANTHER" id="PTHR34698:SF2">
    <property type="entry name" value="5-OXOPROLINASE SUBUNIT B"/>
    <property type="match status" value="1"/>
</dbReference>
<dbReference type="GeneID" id="95374525"/>
<dbReference type="EC" id="3.5.2.9" evidence="5"/>
<dbReference type="SUPFAM" id="SSF160467">
    <property type="entry name" value="PH0987 N-terminal domain-like"/>
    <property type="match status" value="1"/>
</dbReference>
<dbReference type="PANTHER" id="PTHR34698">
    <property type="entry name" value="5-OXOPROLINASE SUBUNIT B"/>
    <property type="match status" value="1"/>
</dbReference>
<dbReference type="AlphaFoldDB" id="A0A410WSR4"/>
<evidence type="ECO:0000256" key="3">
    <source>
        <dbReference type="ARBA" id="ARBA00022840"/>
    </source>
</evidence>
<keyword evidence="3" id="KW-0067">ATP-binding</keyword>
<evidence type="ECO:0000256" key="1">
    <source>
        <dbReference type="ARBA" id="ARBA00022741"/>
    </source>
</evidence>
<keyword evidence="1" id="KW-0547">Nucleotide-binding</keyword>
<dbReference type="GO" id="GO:0017168">
    <property type="term" value="F:5-oxoprolinase (ATP-hydrolyzing) activity"/>
    <property type="evidence" value="ECO:0007669"/>
    <property type="project" value="UniProtKB-EC"/>
</dbReference>
<reference evidence="6 7" key="1">
    <citation type="submission" date="2018-01" db="EMBL/GenBank/DDBJ databases">
        <title>The whole genome sequencing and assembly of Paenibacillus chitinolyticus KCCM 41400 strain.</title>
        <authorList>
            <person name="Kim J.-Y."/>
            <person name="Park M.-K."/>
            <person name="Lee Y.-J."/>
            <person name="Yi H."/>
            <person name="Bahn Y.-S."/>
            <person name="Kim J.F."/>
            <person name="Lee D.-W."/>
        </authorList>
    </citation>
    <scope>NUCLEOTIDE SEQUENCE [LARGE SCALE GENOMIC DNA]</scope>
    <source>
        <strain evidence="6 7">KCCM 41400</strain>
    </source>
</reference>
<sequence>MDPKSSSAIVFEPLGDQAVVLRLGEGISEEVHRRVLEAAEAISRSPFPGMVEIVPTYTTVTVWYSVVEAAVAAGRHFSPSELEETEAMLAGGEPVVYTWVRRHLERVLETGTAENPVLPASPSREIFIPVCYGGSFGPDLEDAARALGMSPQQVVRLHSGGVYRVYMIGFVPGFPYLGGLPSSLALARRSNPRVAIPAGSVGIGGSQTGIYPLPSPGGWHIIGRTPLDMLRTSENPPVLLQAGDTVRFVPVDEGDYERLCREEAGTAKEGNRR</sequence>
<dbReference type="OrthoDB" id="9778567at2"/>
<dbReference type="Gene3D" id="3.30.1360.40">
    <property type="match status" value="1"/>
</dbReference>
<dbReference type="Proteomes" id="UP001527202">
    <property type="component" value="Unassembled WGS sequence"/>
</dbReference>
<dbReference type="RefSeq" id="WP_042229488.1">
    <property type="nucleotide sequence ID" value="NZ_CP026520.1"/>
</dbReference>
<protein>
    <submittedName>
        <fullName evidence="5">5-oxoprolinase subunit PxpB</fullName>
        <ecNumber evidence="5">3.5.2.9</ecNumber>
    </submittedName>
    <submittedName>
        <fullName evidence="6">Allophanate hydrolase subunit 1</fullName>
    </submittedName>
</protein>
<dbReference type="Proteomes" id="UP000288943">
    <property type="component" value="Chromosome"/>
</dbReference>
<feature type="domain" description="Carboxyltransferase" evidence="4">
    <location>
        <begin position="9"/>
        <end position="240"/>
    </location>
</feature>
<dbReference type="Pfam" id="PF02682">
    <property type="entry name" value="CT_C_D"/>
    <property type="match status" value="1"/>
</dbReference>